<keyword evidence="12 15" id="KW-0067">ATP-binding</keyword>
<dbReference type="EMBL" id="GG693878">
    <property type="protein sequence ID" value="EES52381.1"/>
    <property type="molecule type" value="Genomic_DNA"/>
</dbReference>
<evidence type="ECO:0000256" key="11">
    <source>
        <dbReference type="ARBA" id="ARBA00022801"/>
    </source>
</evidence>
<evidence type="ECO:0000256" key="1">
    <source>
        <dbReference type="ARBA" id="ARBA00000024"/>
    </source>
</evidence>
<dbReference type="GO" id="GO:0004635">
    <property type="term" value="F:phosphoribosyl-AMP cyclohydrolase activity"/>
    <property type="evidence" value="ECO:0007669"/>
    <property type="project" value="UniProtKB-UniRule"/>
</dbReference>
<evidence type="ECO:0000256" key="10">
    <source>
        <dbReference type="ARBA" id="ARBA00022741"/>
    </source>
</evidence>
<dbReference type="PANTHER" id="PTHR42945">
    <property type="entry name" value="HISTIDINE BIOSYNTHESIS BIFUNCTIONAL PROTEIN"/>
    <property type="match status" value="1"/>
</dbReference>
<evidence type="ECO:0000256" key="2">
    <source>
        <dbReference type="ARBA" id="ARBA00001460"/>
    </source>
</evidence>
<evidence type="ECO:0000259" key="17">
    <source>
        <dbReference type="Pfam" id="PF01502"/>
    </source>
</evidence>
<evidence type="ECO:0000256" key="4">
    <source>
        <dbReference type="ARBA" id="ARBA00005169"/>
    </source>
</evidence>
<dbReference type="Pfam" id="PF01503">
    <property type="entry name" value="PRA-PH"/>
    <property type="match status" value="1"/>
</dbReference>
<feature type="domain" description="Phosphoribosyl-AMP cyclohydrolase" evidence="17">
    <location>
        <begin position="31"/>
        <end position="103"/>
    </location>
</feature>
<evidence type="ECO:0000256" key="7">
    <source>
        <dbReference type="ARBA" id="ARBA00008299"/>
    </source>
</evidence>
<evidence type="ECO:0000313" key="18">
    <source>
        <dbReference type="EMBL" id="EES52381.1"/>
    </source>
</evidence>
<keyword evidence="9 15" id="KW-0028">Amino-acid biosynthesis</keyword>
<dbReference type="EC" id="3.6.1.31" evidence="15"/>
<dbReference type="AlphaFoldDB" id="C6HYU6"/>
<evidence type="ECO:0000256" key="3">
    <source>
        <dbReference type="ARBA" id="ARBA00004496"/>
    </source>
</evidence>
<dbReference type="FunFam" id="3.10.20.810:FF:000001">
    <property type="entry name" value="Histidine biosynthesis bifunctional protein HisIE"/>
    <property type="match status" value="1"/>
</dbReference>
<organism evidence="18 19">
    <name type="scientific">Leptospirillum ferrodiazotrophum</name>
    <dbReference type="NCBI Taxonomy" id="412449"/>
    <lineage>
        <taxon>Bacteria</taxon>
        <taxon>Pseudomonadati</taxon>
        <taxon>Nitrospirota</taxon>
        <taxon>Nitrospiria</taxon>
        <taxon>Nitrospirales</taxon>
        <taxon>Nitrospiraceae</taxon>
        <taxon>Leptospirillum</taxon>
    </lineage>
</organism>
<dbReference type="CDD" id="cd11534">
    <property type="entry name" value="NTP-PPase_HisIE_like"/>
    <property type="match status" value="1"/>
</dbReference>
<dbReference type="SUPFAM" id="SSF141734">
    <property type="entry name" value="HisI-like"/>
    <property type="match status" value="1"/>
</dbReference>
<dbReference type="GO" id="GO:0004636">
    <property type="term" value="F:phosphoribosyl-ATP diphosphatase activity"/>
    <property type="evidence" value="ECO:0007669"/>
    <property type="project" value="UniProtKB-UniRule"/>
</dbReference>
<evidence type="ECO:0000256" key="5">
    <source>
        <dbReference type="ARBA" id="ARBA00005204"/>
    </source>
</evidence>
<dbReference type="GO" id="GO:0000105">
    <property type="term" value="P:L-histidine biosynthetic process"/>
    <property type="evidence" value="ECO:0007669"/>
    <property type="project" value="UniProtKB-UniRule"/>
</dbReference>
<evidence type="ECO:0000256" key="16">
    <source>
        <dbReference type="SAM" id="MobiDB-lite"/>
    </source>
</evidence>
<gene>
    <name evidence="15" type="primary">hisI</name>
    <name evidence="15" type="synonym">hisIE</name>
    <name evidence="18" type="ORF">UBAL3_94240178</name>
</gene>
<comment type="catalytic activity">
    <reaction evidence="2 15">
        <text>1-(5-phospho-beta-D-ribosyl)-ATP + H2O = 1-(5-phospho-beta-D-ribosyl)-5'-AMP + diphosphate + H(+)</text>
        <dbReference type="Rhea" id="RHEA:22828"/>
        <dbReference type="ChEBI" id="CHEBI:15377"/>
        <dbReference type="ChEBI" id="CHEBI:15378"/>
        <dbReference type="ChEBI" id="CHEBI:33019"/>
        <dbReference type="ChEBI" id="CHEBI:59457"/>
        <dbReference type="ChEBI" id="CHEBI:73183"/>
        <dbReference type="EC" id="3.6.1.31"/>
    </reaction>
</comment>
<dbReference type="UniPathway" id="UPA00031">
    <property type="reaction ID" value="UER00007"/>
</dbReference>
<comment type="similarity">
    <text evidence="6 15">In the C-terminal section; belongs to the PRA-PH family.</text>
</comment>
<comment type="similarity">
    <text evidence="7 15">In the N-terminal section; belongs to the PRA-CH family.</text>
</comment>
<dbReference type="HAMAP" id="MF_01019">
    <property type="entry name" value="HisIE"/>
    <property type="match status" value="1"/>
</dbReference>
<dbReference type="InterPro" id="IPR021130">
    <property type="entry name" value="PRib-ATP_PPHydrolase-like"/>
</dbReference>
<dbReference type="EC" id="3.5.4.19" evidence="15"/>
<evidence type="ECO:0000313" key="19">
    <source>
        <dbReference type="Proteomes" id="UP000009374"/>
    </source>
</evidence>
<comment type="catalytic activity">
    <reaction evidence="1 15">
        <text>1-(5-phospho-beta-D-ribosyl)-5'-AMP + H2O = 1-(5-phospho-beta-D-ribosyl)-5-[(5-phospho-beta-D-ribosylamino)methylideneamino]imidazole-4-carboxamide</text>
        <dbReference type="Rhea" id="RHEA:20049"/>
        <dbReference type="ChEBI" id="CHEBI:15377"/>
        <dbReference type="ChEBI" id="CHEBI:58435"/>
        <dbReference type="ChEBI" id="CHEBI:59457"/>
        <dbReference type="EC" id="3.5.4.19"/>
    </reaction>
</comment>
<evidence type="ECO:0000256" key="15">
    <source>
        <dbReference type="HAMAP-Rule" id="MF_01019"/>
    </source>
</evidence>
<evidence type="ECO:0000256" key="9">
    <source>
        <dbReference type="ARBA" id="ARBA00022605"/>
    </source>
</evidence>
<protein>
    <recommendedName>
        <fullName evidence="15">Histidine biosynthesis bifunctional protein HisIE</fullName>
    </recommendedName>
    <domain>
        <recommendedName>
            <fullName evidence="15">Phosphoribosyl-AMP cyclohydrolase</fullName>
            <shortName evidence="15">PRA-CH</shortName>
            <ecNumber evidence="15">3.5.4.19</ecNumber>
        </recommendedName>
    </domain>
    <domain>
        <recommendedName>
            <fullName evidence="15">Phosphoribosyl-ATP pyrophosphatase</fullName>
            <shortName evidence="15">PRA-PH</shortName>
            <ecNumber evidence="15">3.6.1.31</ecNumber>
        </recommendedName>
    </domain>
</protein>
<dbReference type="InterPro" id="IPR023019">
    <property type="entry name" value="His_synth_HisIE"/>
</dbReference>
<evidence type="ECO:0000256" key="14">
    <source>
        <dbReference type="ARBA" id="ARBA00023268"/>
    </source>
</evidence>
<keyword evidence="8 15" id="KW-0963">Cytoplasm</keyword>
<dbReference type="GO" id="GO:0005524">
    <property type="term" value="F:ATP binding"/>
    <property type="evidence" value="ECO:0007669"/>
    <property type="project" value="UniProtKB-KW"/>
</dbReference>
<dbReference type="InterPro" id="IPR002496">
    <property type="entry name" value="PRib_AMP_CycHydrolase_dom"/>
</dbReference>
<comment type="pathway">
    <text evidence="5 15">Amino-acid biosynthesis; L-histidine biosynthesis; L-histidine from 5-phospho-alpha-D-ribose 1-diphosphate: step 2/9.</text>
</comment>
<feature type="region of interest" description="Disordered" evidence="16">
    <location>
        <begin position="205"/>
        <end position="230"/>
    </location>
</feature>
<dbReference type="InterPro" id="IPR008179">
    <property type="entry name" value="HisE"/>
</dbReference>
<keyword evidence="19" id="KW-1185">Reference proteome</keyword>
<dbReference type="GO" id="GO:0005737">
    <property type="term" value="C:cytoplasm"/>
    <property type="evidence" value="ECO:0007669"/>
    <property type="project" value="UniProtKB-SubCell"/>
</dbReference>
<dbReference type="NCBIfam" id="NF002747">
    <property type="entry name" value="PRK02759.1"/>
    <property type="match status" value="1"/>
</dbReference>
<dbReference type="InterPro" id="IPR038019">
    <property type="entry name" value="PRib_AMP_CycHydrolase_sf"/>
</dbReference>
<keyword evidence="14 15" id="KW-0511">Multifunctional enzyme</keyword>
<evidence type="ECO:0000256" key="13">
    <source>
        <dbReference type="ARBA" id="ARBA00023102"/>
    </source>
</evidence>
<proteinExistence type="inferred from homology"/>
<name>C6HYU6_9BACT</name>
<feature type="region of interest" description="Phosphoribosyl-AMP cyclohydrolase" evidence="15">
    <location>
        <begin position="1"/>
        <end position="120"/>
    </location>
</feature>
<comment type="subcellular location">
    <subcellularLocation>
        <location evidence="3 15">Cytoplasm</location>
    </subcellularLocation>
</comment>
<keyword evidence="11 15" id="KW-0378">Hydrolase</keyword>
<comment type="pathway">
    <text evidence="4 15">Amino-acid biosynthesis; L-histidine biosynthesis; L-histidine from 5-phospho-alpha-D-ribose 1-diphosphate: step 3/9.</text>
</comment>
<feature type="region of interest" description="Phosphoribosyl-ATP pyrophosphohydrolase" evidence="15">
    <location>
        <begin position="121"/>
        <end position="230"/>
    </location>
</feature>
<dbReference type="PANTHER" id="PTHR42945:SF9">
    <property type="entry name" value="HISTIDINE BIOSYNTHESIS BIFUNCTIONAL PROTEIN HISIE"/>
    <property type="match status" value="1"/>
</dbReference>
<evidence type="ECO:0000256" key="8">
    <source>
        <dbReference type="ARBA" id="ARBA00022490"/>
    </source>
</evidence>
<dbReference type="Gene3D" id="3.10.20.810">
    <property type="entry name" value="Phosphoribosyl-AMP cyclohydrolase"/>
    <property type="match status" value="1"/>
</dbReference>
<keyword evidence="13 15" id="KW-0368">Histidine biosynthesis</keyword>
<dbReference type="Pfam" id="PF01502">
    <property type="entry name" value="PRA-CH"/>
    <property type="match status" value="1"/>
</dbReference>
<dbReference type="NCBIfam" id="NF000768">
    <property type="entry name" value="PRK00051.1"/>
    <property type="match status" value="1"/>
</dbReference>
<dbReference type="Proteomes" id="UP000009374">
    <property type="component" value="Unassembled WGS sequence"/>
</dbReference>
<keyword evidence="10 15" id="KW-0547">Nucleotide-binding</keyword>
<dbReference type="Gene3D" id="1.10.287.1080">
    <property type="entry name" value="MazG-like"/>
    <property type="match status" value="1"/>
</dbReference>
<dbReference type="SUPFAM" id="SSF101386">
    <property type="entry name" value="all-alpha NTP pyrophosphatases"/>
    <property type="match status" value="1"/>
</dbReference>
<dbReference type="NCBIfam" id="TIGR03188">
    <property type="entry name" value="histidine_hisI"/>
    <property type="match status" value="1"/>
</dbReference>
<reference evidence="18 19" key="1">
    <citation type="journal article" date="2009" name="Appl. Environ. Microbiol.">
        <title>Community genomic and proteomic analyses of chemoautotrophic iron-oxidizing "Leptospirillum rubarum" (Group II) and "Leptospirillum ferrodiazotrophum" (Group III) bacteria in acid mine drainage biofilms.</title>
        <authorList>
            <person name="Goltsman D.S."/>
            <person name="Denef V.J."/>
            <person name="Singer S.W."/>
            <person name="VerBerkmoes N.C."/>
            <person name="Lefsrud M."/>
            <person name="Mueller R.S."/>
            <person name="Dick G.J."/>
            <person name="Sun C.L."/>
            <person name="Wheeler K.E."/>
            <person name="Zemla A."/>
            <person name="Baker B.J."/>
            <person name="Hauser L."/>
            <person name="Land M."/>
            <person name="Shah M.B."/>
            <person name="Thelen M.P."/>
            <person name="Hettich R.L."/>
            <person name="Banfield J.F."/>
        </authorList>
    </citation>
    <scope>NUCLEOTIDE SEQUENCE [LARGE SCALE GENOMIC DNA]</scope>
</reference>
<evidence type="ECO:0000256" key="12">
    <source>
        <dbReference type="ARBA" id="ARBA00022840"/>
    </source>
</evidence>
<accession>C6HYU6</accession>
<sequence>MDDAILRTLFPDGETLRPVVAQEVRFGKVLMVGYMNREAFHRTVEEGRVTFFSRSRKRLWTKGESSGHFLRLVSLRYDCDGDTLLALVRPEGPTCHTGTESCFDGRLLVPGTEGRPAFETLGDLAGTIALRRDGDPETSYVARLLSGPRSALLKKLVEEAGETMAAIYEEDAAGTRSEMADLLFHLLVAMERTRTPWEEVVGVLEKRTGKGGLEEKKERSRTAPKKGEAP</sequence>
<evidence type="ECO:0000256" key="6">
    <source>
        <dbReference type="ARBA" id="ARBA00007731"/>
    </source>
</evidence>